<keyword evidence="2" id="KW-1185">Reference proteome</keyword>
<dbReference type="AlphaFoldDB" id="A0A9W7TK09"/>
<comment type="caution">
    <text evidence="1">The sequence shown here is derived from an EMBL/GenBank/DDBJ whole genome shotgun (WGS) entry which is preliminary data.</text>
</comment>
<accession>A0A9W7TK09</accession>
<organism evidence="1 2">
    <name type="scientific">Triplophysa rosa</name>
    <name type="common">Cave loach</name>
    <dbReference type="NCBI Taxonomy" id="992332"/>
    <lineage>
        <taxon>Eukaryota</taxon>
        <taxon>Metazoa</taxon>
        <taxon>Chordata</taxon>
        <taxon>Craniata</taxon>
        <taxon>Vertebrata</taxon>
        <taxon>Euteleostomi</taxon>
        <taxon>Actinopterygii</taxon>
        <taxon>Neopterygii</taxon>
        <taxon>Teleostei</taxon>
        <taxon>Ostariophysi</taxon>
        <taxon>Cypriniformes</taxon>
        <taxon>Nemacheilidae</taxon>
        <taxon>Triplophysa</taxon>
    </lineage>
</organism>
<sequence>FQSGRPVSLCHLQCIMGVEGHCCALVCISRFHGNSCFSDGGFVFTIEGCLDVFMVGVSRVGPFHAGQRQTYSGVFSPPTDGFSGVLDLDGSDRCCALLGLSGSFLCFNAVNSLSNVHKLALTVSVFQMTCLNVMTLSITVLRRLKDLDLLTDAS</sequence>
<dbReference type="EMBL" id="JAFHDT010000017">
    <property type="protein sequence ID" value="KAI7797394.1"/>
    <property type="molecule type" value="Genomic_DNA"/>
</dbReference>
<gene>
    <name evidence="1" type="ORF">IRJ41_000759</name>
</gene>
<protein>
    <submittedName>
        <fullName evidence="1">Uncharacterized protein</fullName>
    </submittedName>
</protein>
<feature type="non-terminal residue" evidence="1">
    <location>
        <position position="1"/>
    </location>
</feature>
<evidence type="ECO:0000313" key="1">
    <source>
        <dbReference type="EMBL" id="KAI7797394.1"/>
    </source>
</evidence>
<evidence type="ECO:0000313" key="2">
    <source>
        <dbReference type="Proteomes" id="UP001059041"/>
    </source>
</evidence>
<dbReference type="Proteomes" id="UP001059041">
    <property type="component" value="Linkage Group LG17"/>
</dbReference>
<name>A0A9W7TK09_TRIRA</name>
<reference evidence="1" key="1">
    <citation type="submission" date="2021-02" db="EMBL/GenBank/DDBJ databases">
        <title>Comparative genomics reveals that relaxation of natural selection precedes convergent phenotypic evolution of cavefish.</title>
        <authorList>
            <person name="Peng Z."/>
        </authorList>
    </citation>
    <scope>NUCLEOTIDE SEQUENCE</scope>
    <source>
        <tissue evidence="1">Muscle</tissue>
    </source>
</reference>
<proteinExistence type="predicted"/>